<dbReference type="Proteomes" id="UP001147747">
    <property type="component" value="Unassembled WGS sequence"/>
</dbReference>
<name>A0A9W9W1X6_9EURO</name>
<keyword evidence="3" id="KW-1185">Reference proteome</keyword>
<feature type="signal peptide" evidence="1">
    <location>
        <begin position="1"/>
        <end position="19"/>
    </location>
</feature>
<dbReference type="RefSeq" id="XP_056489038.1">
    <property type="nucleotide sequence ID" value="XM_056629736.1"/>
</dbReference>
<sequence length="92" mass="9441">MHFTRLALAMMTGLTLAAAAPAEQNASAALGCPNGWNICGTCNGSSCKAGAPVSPELAVKEKAVAMEYFAVAAEGLALRPALSKSTRQRKAF</sequence>
<dbReference type="AlphaFoldDB" id="A0A9W9W1X6"/>
<keyword evidence="1" id="KW-0732">Signal</keyword>
<evidence type="ECO:0000313" key="2">
    <source>
        <dbReference type="EMBL" id="KAJ5396986.1"/>
    </source>
</evidence>
<protein>
    <submittedName>
        <fullName evidence="2">Uncharacterized protein</fullName>
    </submittedName>
</protein>
<gene>
    <name evidence="2" type="ORF">N7509_005099</name>
</gene>
<comment type="caution">
    <text evidence="2">The sequence shown here is derived from an EMBL/GenBank/DDBJ whole genome shotgun (WGS) entry which is preliminary data.</text>
</comment>
<dbReference type="OrthoDB" id="4369447at2759"/>
<organism evidence="2 3">
    <name type="scientific">Penicillium cosmopolitanum</name>
    <dbReference type="NCBI Taxonomy" id="1131564"/>
    <lineage>
        <taxon>Eukaryota</taxon>
        <taxon>Fungi</taxon>
        <taxon>Dikarya</taxon>
        <taxon>Ascomycota</taxon>
        <taxon>Pezizomycotina</taxon>
        <taxon>Eurotiomycetes</taxon>
        <taxon>Eurotiomycetidae</taxon>
        <taxon>Eurotiales</taxon>
        <taxon>Aspergillaceae</taxon>
        <taxon>Penicillium</taxon>
    </lineage>
</organism>
<feature type="chain" id="PRO_5040839432" evidence="1">
    <location>
        <begin position="20"/>
        <end position="92"/>
    </location>
</feature>
<dbReference type="EMBL" id="JAPZBU010000006">
    <property type="protein sequence ID" value="KAJ5396986.1"/>
    <property type="molecule type" value="Genomic_DNA"/>
</dbReference>
<evidence type="ECO:0000256" key="1">
    <source>
        <dbReference type="SAM" id="SignalP"/>
    </source>
</evidence>
<dbReference type="GeneID" id="81368716"/>
<evidence type="ECO:0000313" key="3">
    <source>
        <dbReference type="Proteomes" id="UP001147747"/>
    </source>
</evidence>
<accession>A0A9W9W1X6</accession>
<proteinExistence type="predicted"/>
<reference evidence="2" key="2">
    <citation type="journal article" date="2023" name="IMA Fungus">
        <title>Comparative genomic study of the Penicillium genus elucidates a diverse pangenome and 15 lateral gene transfer events.</title>
        <authorList>
            <person name="Petersen C."/>
            <person name="Sorensen T."/>
            <person name="Nielsen M.R."/>
            <person name="Sondergaard T.E."/>
            <person name="Sorensen J.L."/>
            <person name="Fitzpatrick D.A."/>
            <person name="Frisvad J.C."/>
            <person name="Nielsen K.L."/>
        </authorList>
    </citation>
    <scope>NUCLEOTIDE SEQUENCE</scope>
    <source>
        <strain evidence="2">IBT 29677</strain>
    </source>
</reference>
<reference evidence="2" key="1">
    <citation type="submission" date="2022-12" db="EMBL/GenBank/DDBJ databases">
        <authorList>
            <person name="Petersen C."/>
        </authorList>
    </citation>
    <scope>NUCLEOTIDE SEQUENCE</scope>
    <source>
        <strain evidence="2">IBT 29677</strain>
    </source>
</reference>